<gene>
    <name evidence="2" type="ORF">HJG59_009088</name>
</gene>
<reference evidence="2 3" key="1">
    <citation type="journal article" date="2020" name="Nature">
        <title>Six reference-quality genomes reveal evolution of bat adaptations.</title>
        <authorList>
            <person name="Jebb D."/>
            <person name="Huang Z."/>
            <person name="Pippel M."/>
            <person name="Hughes G.M."/>
            <person name="Lavrichenko K."/>
            <person name="Devanna P."/>
            <person name="Winkler S."/>
            <person name="Jermiin L.S."/>
            <person name="Skirmuntt E.C."/>
            <person name="Katzourakis A."/>
            <person name="Burkitt-Gray L."/>
            <person name="Ray D.A."/>
            <person name="Sullivan K.A.M."/>
            <person name="Roscito J.G."/>
            <person name="Kirilenko B.M."/>
            <person name="Davalos L.M."/>
            <person name="Corthals A.P."/>
            <person name="Power M.L."/>
            <person name="Jones G."/>
            <person name="Ransome R.D."/>
            <person name="Dechmann D.K.N."/>
            <person name="Locatelli A.G."/>
            <person name="Puechmaille S.J."/>
            <person name="Fedrigo O."/>
            <person name="Jarvis E.D."/>
            <person name="Hiller M."/>
            <person name="Vernes S.C."/>
            <person name="Myers E.W."/>
            <person name="Teeling E.C."/>
        </authorList>
    </citation>
    <scope>NUCLEOTIDE SEQUENCE [LARGE SCALE GENOMIC DNA]</scope>
    <source>
        <strain evidence="2">MMolMol1</strain>
        <tissue evidence="2">Muscle</tissue>
    </source>
</reference>
<evidence type="ECO:0000256" key="1">
    <source>
        <dbReference type="SAM" id="Coils"/>
    </source>
</evidence>
<keyword evidence="1" id="KW-0175">Coiled coil</keyword>
<dbReference type="Proteomes" id="UP000550707">
    <property type="component" value="Unassembled WGS sequence"/>
</dbReference>
<comment type="caution">
    <text evidence="2">The sequence shown here is derived from an EMBL/GenBank/DDBJ whole genome shotgun (WGS) entry which is preliminary data.</text>
</comment>
<feature type="coiled-coil region" evidence="1">
    <location>
        <begin position="19"/>
        <end position="67"/>
    </location>
</feature>
<accession>A0A7J8E3Q0</accession>
<protein>
    <submittedName>
        <fullName evidence="2">Uncharacterized protein</fullName>
    </submittedName>
</protein>
<keyword evidence="3" id="KW-1185">Reference proteome</keyword>
<sequence>MEISNLSDIEFRVINIRMLNSIKIDIENIKNNHLEMKNDIAEIKITLERIKSRLEKAKDQIIELEDKVKTDHSIREPERKNNNRRMVYERCWDTENVMISTSQEYQKDKKMGKGWRIYLKK</sequence>
<dbReference type="InParanoid" id="A0A7J8E3Q0"/>
<dbReference type="AlphaFoldDB" id="A0A7J8E3Q0"/>
<name>A0A7J8E3Q0_MOLMO</name>
<organism evidence="2 3">
    <name type="scientific">Molossus molossus</name>
    <name type="common">Pallas' mastiff bat</name>
    <name type="synonym">Vespertilio molossus</name>
    <dbReference type="NCBI Taxonomy" id="27622"/>
    <lineage>
        <taxon>Eukaryota</taxon>
        <taxon>Metazoa</taxon>
        <taxon>Chordata</taxon>
        <taxon>Craniata</taxon>
        <taxon>Vertebrata</taxon>
        <taxon>Euteleostomi</taxon>
        <taxon>Mammalia</taxon>
        <taxon>Eutheria</taxon>
        <taxon>Laurasiatheria</taxon>
        <taxon>Chiroptera</taxon>
        <taxon>Yangochiroptera</taxon>
        <taxon>Molossidae</taxon>
        <taxon>Molossus</taxon>
    </lineage>
</organism>
<proteinExistence type="predicted"/>
<evidence type="ECO:0000313" key="3">
    <source>
        <dbReference type="Proteomes" id="UP000550707"/>
    </source>
</evidence>
<dbReference type="EMBL" id="JACASF010000015">
    <property type="protein sequence ID" value="KAF6429792.1"/>
    <property type="molecule type" value="Genomic_DNA"/>
</dbReference>
<evidence type="ECO:0000313" key="2">
    <source>
        <dbReference type="EMBL" id="KAF6429792.1"/>
    </source>
</evidence>